<dbReference type="InterPro" id="IPR038404">
    <property type="entry name" value="TRAP_DctP_sf"/>
</dbReference>
<sequence>QLKTLPWLVAPLKELGAVGMIVPMVDTYISLQKGTVDGMTGACSTLICYKFADVVKYVTLLNYSLPAMASRFMNWDTWNSLPPDIQKVFGDNIEWWGAESDNELAKVSREGIKYANEQGVEFIELSPEDLDKFYDIIEASALKQAAELDAKGLPGTEIFKEARRLVEKYTK</sequence>
<evidence type="ECO:0008006" key="5">
    <source>
        <dbReference type="Google" id="ProtNLM"/>
    </source>
</evidence>
<dbReference type="AlphaFoldDB" id="X1SW01"/>
<evidence type="ECO:0000256" key="3">
    <source>
        <dbReference type="ARBA" id="ARBA00022729"/>
    </source>
</evidence>
<dbReference type="PANTHER" id="PTHR33376">
    <property type="match status" value="1"/>
</dbReference>
<dbReference type="EMBL" id="BARW01009359">
    <property type="protein sequence ID" value="GAI79495.1"/>
    <property type="molecule type" value="Genomic_DNA"/>
</dbReference>
<organism evidence="4">
    <name type="scientific">marine sediment metagenome</name>
    <dbReference type="NCBI Taxonomy" id="412755"/>
    <lineage>
        <taxon>unclassified sequences</taxon>
        <taxon>metagenomes</taxon>
        <taxon>ecological metagenomes</taxon>
    </lineage>
</organism>
<evidence type="ECO:0000256" key="1">
    <source>
        <dbReference type="ARBA" id="ARBA00009023"/>
    </source>
</evidence>
<dbReference type="PANTHER" id="PTHR33376:SF7">
    <property type="entry name" value="C4-DICARBOXYLATE-BINDING PROTEIN DCTB"/>
    <property type="match status" value="1"/>
</dbReference>
<dbReference type="InterPro" id="IPR018389">
    <property type="entry name" value="DctP_fam"/>
</dbReference>
<dbReference type="GO" id="GO:0055085">
    <property type="term" value="P:transmembrane transport"/>
    <property type="evidence" value="ECO:0007669"/>
    <property type="project" value="InterPro"/>
</dbReference>
<comment type="similarity">
    <text evidence="1">Belongs to the bacterial solute-binding protein 7 family.</text>
</comment>
<accession>X1SW01</accession>
<evidence type="ECO:0000256" key="2">
    <source>
        <dbReference type="ARBA" id="ARBA00022448"/>
    </source>
</evidence>
<comment type="caution">
    <text evidence="4">The sequence shown here is derived from an EMBL/GenBank/DDBJ whole genome shotgun (WGS) entry which is preliminary data.</text>
</comment>
<dbReference type="Gene3D" id="3.40.190.170">
    <property type="entry name" value="Bacterial extracellular solute-binding protein, family 7"/>
    <property type="match status" value="1"/>
</dbReference>
<keyword evidence="2" id="KW-0813">Transport</keyword>
<proteinExistence type="inferred from homology"/>
<protein>
    <recommendedName>
        <fullName evidence="5">C4-dicarboxylate ABC transporter substrate-binding protein</fullName>
    </recommendedName>
</protein>
<keyword evidence="3" id="KW-0732">Signal</keyword>
<gene>
    <name evidence="4" type="ORF">S12H4_18852</name>
</gene>
<dbReference type="NCBIfam" id="NF037995">
    <property type="entry name" value="TRAP_S1"/>
    <property type="match status" value="1"/>
</dbReference>
<feature type="non-terminal residue" evidence="4">
    <location>
        <position position="1"/>
    </location>
</feature>
<dbReference type="Pfam" id="PF03480">
    <property type="entry name" value="DctP"/>
    <property type="match status" value="1"/>
</dbReference>
<evidence type="ECO:0000313" key="4">
    <source>
        <dbReference type="EMBL" id="GAI79495.1"/>
    </source>
</evidence>
<name>X1SW01_9ZZZZ</name>
<reference evidence="4" key="1">
    <citation type="journal article" date="2014" name="Front. Microbiol.">
        <title>High frequency of phylogenetically diverse reductive dehalogenase-homologous genes in deep subseafloor sedimentary metagenomes.</title>
        <authorList>
            <person name="Kawai M."/>
            <person name="Futagami T."/>
            <person name="Toyoda A."/>
            <person name="Takaki Y."/>
            <person name="Nishi S."/>
            <person name="Hori S."/>
            <person name="Arai W."/>
            <person name="Tsubouchi T."/>
            <person name="Morono Y."/>
            <person name="Uchiyama I."/>
            <person name="Ito T."/>
            <person name="Fujiyama A."/>
            <person name="Inagaki F."/>
            <person name="Takami H."/>
        </authorList>
    </citation>
    <scope>NUCLEOTIDE SEQUENCE</scope>
    <source>
        <strain evidence="4">Expedition CK06-06</strain>
    </source>
</reference>